<dbReference type="AlphaFoldDB" id="A0A2J8K6L9"/>
<comment type="caution">
    <text evidence="2">The sequence shown here is derived from an EMBL/GenBank/DDBJ whole genome shotgun (WGS) entry which is preliminary data.</text>
</comment>
<organism evidence="2 3">
    <name type="scientific">Pan troglodytes</name>
    <name type="common">Chimpanzee</name>
    <dbReference type="NCBI Taxonomy" id="9598"/>
    <lineage>
        <taxon>Eukaryota</taxon>
        <taxon>Metazoa</taxon>
        <taxon>Chordata</taxon>
        <taxon>Craniata</taxon>
        <taxon>Vertebrata</taxon>
        <taxon>Euteleostomi</taxon>
        <taxon>Mammalia</taxon>
        <taxon>Eutheria</taxon>
        <taxon>Euarchontoglires</taxon>
        <taxon>Primates</taxon>
        <taxon>Haplorrhini</taxon>
        <taxon>Catarrhini</taxon>
        <taxon>Hominidae</taxon>
        <taxon>Pan</taxon>
    </lineage>
</organism>
<feature type="compositionally biased region" description="Basic and acidic residues" evidence="1">
    <location>
        <begin position="24"/>
        <end position="36"/>
    </location>
</feature>
<dbReference type="PANTHER" id="PTHR34649">
    <property type="entry name" value="CILIA- AND FLAGELLA-ASSOCIATED PROTEIN 99"/>
    <property type="match status" value="1"/>
</dbReference>
<dbReference type="PANTHER" id="PTHR34649:SF1">
    <property type="entry name" value="CILIA- AND FLAGELLA-ASSOCIATED PROTEIN 99"/>
    <property type="match status" value="1"/>
</dbReference>
<feature type="non-terminal residue" evidence="2">
    <location>
        <position position="157"/>
    </location>
</feature>
<proteinExistence type="predicted"/>
<protein>
    <submittedName>
        <fullName evidence="2">CFAP99 isoform 3</fullName>
    </submittedName>
</protein>
<reference evidence="2 3" key="1">
    <citation type="submission" date="2017-12" db="EMBL/GenBank/DDBJ databases">
        <title>High-resolution comparative analysis of great ape genomes.</title>
        <authorList>
            <person name="Pollen A."/>
            <person name="Hastie A."/>
            <person name="Hormozdiari F."/>
            <person name="Dougherty M."/>
            <person name="Liu R."/>
            <person name="Chaisson M."/>
            <person name="Hoppe E."/>
            <person name="Hill C."/>
            <person name="Pang A."/>
            <person name="Hillier L."/>
            <person name="Baker C."/>
            <person name="Armstrong J."/>
            <person name="Shendure J."/>
            <person name="Paten B."/>
            <person name="Wilson R."/>
            <person name="Chao H."/>
            <person name="Schneider V."/>
            <person name="Ventura M."/>
            <person name="Kronenberg Z."/>
            <person name="Murali S."/>
            <person name="Gordon D."/>
            <person name="Cantsilieris S."/>
            <person name="Munson K."/>
            <person name="Nelson B."/>
            <person name="Raja A."/>
            <person name="Underwood J."/>
            <person name="Diekhans M."/>
            <person name="Fiddes I."/>
            <person name="Haussler D."/>
            <person name="Eichler E."/>
        </authorList>
    </citation>
    <scope>NUCLEOTIDE SEQUENCE [LARGE SCALE GENOMIC DNA]</scope>
    <source>
        <strain evidence="2">Yerkes chimp pedigree #C0471</strain>
    </source>
</reference>
<dbReference type="EMBL" id="NBAG03000389">
    <property type="protein sequence ID" value="PNI30629.1"/>
    <property type="molecule type" value="Genomic_DNA"/>
</dbReference>
<feature type="non-terminal residue" evidence="2">
    <location>
        <position position="1"/>
    </location>
</feature>
<dbReference type="Proteomes" id="UP000236370">
    <property type="component" value="Unassembled WGS sequence"/>
</dbReference>
<feature type="region of interest" description="Disordered" evidence="1">
    <location>
        <begin position="138"/>
        <end position="157"/>
    </location>
</feature>
<name>A0A2J8K6L9_PANTR</name>
<accession>A0A2J8K6L9</accession>
<evidence type="ECO:0000313" key="3">
    <source>
        <dbReference type="Proteomes" id="UP000236370"/>
    </source>
</evidence>
<dbReference type="InterPro" id="IPR039341">
    <property type="entry name" value="CFAP99"/>
</dbReference>
<evidence type="ECO:0000256" key="1">
    <source>
        <dbReference type="SAM" id="MobiDB-lite"/>
    </source>
</evidence>
<sequence length="157" mass="17883">IPGYGLEGEMSIVELRERLALLKENQRRKEEEKRDQIIQGKRAKSQELQNTVEQISLCRAAMGRSAALRWEEKKALAAAPAAPSQDERVQQLRRRISERAAERSRQAALLHVSAPRTARPKPRAQLEAQHWLELERSRERRLQALQQGGSGPGPARR</sequence>
<feature type="region of interest" description="Disordered" evidence="1">
    <location>
        <begin position="24"/>
        <end position="49"/>
    </location>
</feature>
<feature type="compositionally biased region" description="Basic and acidic residues" evidence="1">
    <location>
        <begin position="85"/>
        <end position="105"/>
    </location>
</feature>
<feature type="region of interest" description="Disordered" evidence="1">
    <location>
        <begin position="77"/>
        <end position="129"/>
    </location>
</feature>
<feature type="compositionally biased region" description="Gly residues" evidence="1">
    <location>
        <begin position="148"/>
        <end position="157"/>
    </location>
</feature>
<evidence type="ECO:0000313" key="2">
    <source>
        <dbReference type="EMBL" id="PNI30629.1"/>
    </source>
</evidence>
<gene>
    <name evidence="2" type="ORF">CK820_G0041051</name>
</gene>